<dbReference type="SUPFAM" id="SSF53098">
    <property type="entry name" value="Ribonuclease H-like"/>
    <property type="match status" value="1"/>
</dbReference>
<evidence type="ECO:0000313" key="1">
    <source>
        <dbReference type="EMBL" id="RWR99774.1"/>
    </source>
</evidence>
<dbReference type="GO" id="GO:0042276">
    <property type="term" value="P:error-prone translesion synthesis"/>
    <property type="evidence" value="ECO:0007669"/>
    <property type="project" value="TreeGrafter"/>
</dbReference>
<evidence type="ECO:0000313" key="2">
    <source>
        <dbReference type="Proteomes" id="UP000285301"/>
    </source>
</evidence>
<keyword evidence="2" id="KW-1185">Reference proteome</keyword>
<accession>A0A443Q9R8</accession>
<name>A0A443Q9R8_9ACAR</name>
<dbReference type="STRING" id="1965070.A0A443Q9R8"/>
<dbReference type="InterPro" id="IPR036397">
    <property type="entry name" value="RNaseH_sf"/>
</dbReference>
<dbReference type="AlphaFoldDB" id="A0A443Q9R8"/>
<dbReference type="GO" id="GO:0003676">
    <property type="term" value="F:nucleic acid binding"/>
    <property type="evidence" value="ECO:0007669"/>
    <property type="project" value="InterPro"/>
</dbReference>
<dbReference type="InterPro" id="IPR012337">
    <property type="entry name" value="RNaseH-like_sf"/>
</dbReference>
<dbReference type="Proteomes" id="UP000285301">
    <property type="component" value="Unassembled WGS sequence"/>
</dbReference>
<dbReference type="PANTHER" id="PTHR45812:SF1">
    <property type="entry name" value="DNA POLYMERASE ZETA CATALYTIC SUBUNIT"/>
    <property type="match status" value="1"/>
</dbReference>
<gene>
    <name evidence="1" type="ORF">B4U79_18747</name>
</gene>
<reference evidence="1 2" key="1">
    <citation type="journal article" date="2018" name="Gigascience">
        <title>Genomes of trombidid mites reveal novel predicted allergens and laterally-transferred genes associated with secondary metabolism.</title>
        <authorList>
            <person name="Dong X."/>
            <person name="Chaisiri K."/>
            <person name="Xia D."/>
            <person name="Armstrong S.D."/>
            <person name="Fang Y."/>
            <person name="Donnelly M.J."/>
            <person name="Kadowaki T."/>
            <person name="McGarry J.W."/>
            <person name="Darby A.C."/>
            <person name="Makepeace B.L."/>
        </authorList>
    </citation>
    <scope>NUCLEOTIDE SEQUENCE [LARGE SCALE GENOMIC DNA]</scope>
    <source>
        <strain evidence="1">UoL-WK</strain>
    </source>
</reference>
<proteinExistence type="predicted"/>
<protein>
    <submittedName>
        <fullName evidence="1">Uncharacterized protein</fullName>
    </submittedName>
</protein>
<dbReference type="GO" id="GO:0000724">
    <property type="term" value="P:double-strand break repair via homologous recombination"/>
    <property type="evidence" value="ECO:0007669"/>
    <property type="project" value="TreeGrafter"/>
</dbReference>
<dbReference type="EMBL" id="NCKU01013615">
    <property type="protein sequence ID" value="RWR99774.1"/>
    <property type="molecule type" value="Genomic_DNA"/>
</dbReference>
<sequence length="87" mass="10755">MWFLEEDDVTGTTLENIEKFGIKITGRIVLNLWEVFRKEITLKMYSYENVHYHVLHERIPLYSPRDLNRLFDDKLNCWRVMEFYLIR</sequence>
<dbReference type="Gene3D" id="3.30.420.10">
    <property type="entry name" value="Ribonuclease H-like superfamily/Ribonuclease H"/>
    <property type="match status" value="1"/>
</dbReference>
<dbReference type="GO" id="GO:0003887">
    <property type="term" value="F:DNA-directed DNA polymerase activity"/>
    <property type="evidence" value="ECO:0007669"/>
    <property type="project" value="TreeGrafter"/>
</dbReference>
<dbReference type="PANTHER" id="PTHR45812">
    <property type="entry name" value="DNA POLYMERASE ZETA CATALYTIC SUBUNIT"/>
    <property type="match status" value="1"/>
</dbReference>
<dbReference type="GO" id="GO:0005634">
    <property type="term" value="C:nucleus"/>
    <property type="evidence" value="ECO:0007669"/>
    <property type="project" value="TreeGrafter"/>
</dbReference>
<comment type="caution">
    <text evidence="1">The sequence shown here is derived from an EMBL/GenBank/DDBJ whole genome shotgun (WGS) entry which is preliminary data.</text>
</comment>
<dbReference type="GO" id="GO:0016035">
    <property type="term" value="C:zeta DNA polymerase complex"/>
    <property type="evidence" value="ECO:0007669"/>
    <property type="project" value="InterPro"/>
</dbReference>
<organism evidence="1 2">
    <name type="scientific">Dinothrombium tinctorium</name>
    <dbReference type="NCBI Taxonomy" id="1965070"/>
    <lineage>
        <taxon>Eukaryota</taxon>
        <taxon>Metazoa</taxon>
        <taxon>Ecdysozoa</taxon>
        <taxon>Arthropoda</taxon>
        <taxon>Chelicerata</taxon>
        <taxon>Arachnida</taxon>
        <taxon>Acari</taxon>
        <taxon>Acariformes</taxon>
        <taxon>Trombidiformes</taxon>
        <taxon>Prostigmata</taxon>
        <taxon>Anystina</taxon>
        <taxon>Parasitengona</taxon>
        <taxon>Trombidioidea</taxon>
        <taxon>Trombidiidae</taxon>
        <taxon>Dinothrombium</taxon>
    </lineage>
</organism>
<dbReference type="OrthoDB" id="2414538at2759"/>
<feature type="non-terminal residue" evidence="1">
    <location>
        <position position="87"/>
    </location>
</feature>
<dbReference type="InterPro" id="IPR030559">
    <property type="entry name" value="PolZ_Rev3"/>
</dbReference>